<protein>
    <submittedName>
        <fullName evidence="9">DedA family protein</fullName>
    </submittedName>
</protein>
<proteinExistence type="inferred from homology"/>
<evidence type="ECO:0000256" key="3">
    <source>
        <dbReference type="ARBA" id="ARBA00022475"/>
    </source>
</evidence>
<reference evidence="9 10" key="1">
    <citation type="submission" date="2019-03" db="EMBL/GenBank/DDBJ databases">
        <title>Genomics of glacier-inhabiting Cryobacterium strains.</title>
        <authorList>
            <person name="Liu Q."/>
            <person name="Xin Y.-H."/>
        </authorList>
    </citation>
    <scope>NUCLEOTIDE SEQUENCE [LARGE SCALE GENOMIC DNA]</scope>
    <source>
        <strain evidence="9 10">Sr54</strain>
    </source>
</reference>
<accession>A0A4R9BNG4</accession>
<dbReference type="InterPro" id="IPR032816">
    <property type="entry name" value="VTT_dom"/>
</dbReference>
<comment type="similarity">
    <text evidence="2">Belongs to the DedA family.</text>
</comment>
<evidence type="ECO:0000256" key="4">
    <source>
        <dbReference type="ARBA" id="ARBA00022692"/>
    </source>
</evidence>
<dbReference type="EMBL" id="SOHN01000013">
    <property type="protein sequence ID" value="TFD86858.1"/>
    <property type="molecule type" value="Genomic_DNA"/>
</dbReference>
<evidence type="ECO:0000256" key="2">
    <source>
        <dbReference type="ARBA" id="ARBA00010792"/>
    </source>
</evidence>
<comment type="caution">
    <text evidence="9">The sequence shown here is derived from an EMBL/GenBank/DDBJ whole genome shotgun (WGS) entry which is preliminary data.</text>
</comment>
<keyword evidence="4 7" id="KW-0812">Transmembrane</keyword>
<feature type="transmembrane region" description="Helical" evidence="7">
    <location>
        <begin position="214"/>
        <end position="235"/>
    </location>
</feature>
<feature type="transmembrane region" description="Helical" evidence="7">
    <location>
        <begin position="176"/>
        <end position="194"/>
    </location>
</feature>
<evidence type="ECO:0000256" key="5">
    <source>
        <dbReference type="ARBA" id="ARBA00022989"/>
    </source>
</evidence>
<evidence type="ECO:0000313" key="10">
    <source>
        <dbReference type="Proteomes" id="UP000297626"/>
    </source>
</evidence>
<keyword evidence="10" id="KW-1185">Reference proteome</keyword>
<dbReference type="GO" id="GO:0005886">
    <property type="term" value="C:plasma membrane"/>
    <property type="evidence" value="ECO:0007669"/>
    <property type="project" value="UniProtKB-SubCell"/>
</dbReference>
<feature type="transmembrane region" description="Helical" evidence="7">
    <location>
        <begin position="247"/>
        <end position="268"/>
    </location>
</feature>
<dbReference type="PANTHER" id="PTHR30353">
    <property type="entry name" value="INNER MEMBRANE PROTEIN DEDA-RELATED"/>
    <property type="match status" value="1"/>
</dbReference>
<feature type="transmembrane region" description="Helical" evidence="7">
    <location>
        <begin position="82"/>
        <end position="103"/>
    </location>
</feature>
<feature type="transmembrane region" description="Helical" evidence="7">
    <location>
        <begin position="115"/>
        <end position="140"/>
    </location>
</feature>
<dbReference type="AlphaFoldDB" id="A0A4R9BNG4"/>
<keyword evidence="6 7" id="KW-0472">Membrane</keyword>
<dbReference type="Pfam" id="PF09335">
    <property type="entry name" value="VTT_dom"/>
    <property type="match status" value="1"/>
</dbReference>
<evidence type="ECO:0000313" key="9">
    <source>
        <dbReference type="EMBL" id="TFD86858.1"/>
    </source>
</evidence>
<evidence type="ECO:0000256" key="1">
    <source>
        <dbReference type="ARBA" id="ARBA00004651"/>
    </source>
</evidence>
<gene>
    <name evidence="9" type="ORF">E3T51_11065</name>
</gene>
<dbReference type="InterPro" id="IPR032818">
    <property type="entry name" value="DedA-like"/>
</dbReference>
<name>A0A4R9BNG4_9MICO</name>
<evidence type="ECO:0000259" key="8">
    <source>
        <dbReference type="Pfam" id="PF09335"/>
    </source>
</evidence>
<evidence type="ECO:0000256" key="7">
    <source>
        <dbReference type="SAM" id="Phobius"/>
    </source>
</evidence>
<comment type="subcellular location">
    <subcellularLocation>
        <location evidence="1">Cell membrane</location>
        <topology evidence="1">Multi-pass membrane protein</topology>
    </subcellularLocation>
</comment>
<evidence type="ECO:0000256" key="6">
    <source>
        <dbReference type="ARBA" id="ARBA00023136"/>
    </source>
</evidence>
<dbReference type="Proteomes" id="UP000297626">
    <property type="component" value="Unassembled WGS sequence"/>
</dbReference>
<keyword evidence="3" id="KW-1003">Cell membrane</keyword>
<keyword evidence="5 7" id="KW-1133">Transmembrane helix</keyword>
<feature type="domain" description="VTT" evidence="8">
    <location>
        <begin position="104"/>
        <end position="232"/>
    </location>
</feature>
<sequence>MGDWLQVPQSATSRPAHNRLTRRLFQGRRPGVLSPLGATLCFGTRRRYPNVCPPPTGVPRVIHTALIPWLDPTQIIESAGPWALLVVCAIVFAETGLLVGFLLPGDTLLIITGLLAFPAAGVIQIDIWWVALAIGFAAFLGGEVGYLIGHKFGPRVFERKESGLFSIKNVDRTNAFFVRFGGVAVIVARFVPIVRTFAPVAAGVGHMDYRKYTLYNLIGALLWGTGLTFGGYFLGYIPPVAEFVTSYIDLILLSAVVITLIPTVYHYVQSAVKARRLRGLPTTVTGSHLLAPETFNTNHTGRHEG</sequence>
<dbReference type="PANTHER" id="PTHR30353:SF0">
    <property type="entry name" value="TRANSMEMBRANE PROTEIN"/>
    <property type="match status" value="1"/>
</dbReference>
<organism evidence="9 10">
    <name type="scientific">Cryobacterium serini</name>
    <dbReference type="NCBI Taxonomy" id="1259201"/>
    <lineage>
        <taxon>Bacteria</taxon>
        <taxon>Bacillati</taxon>
        <taxon>Actinomycetota</taxon>
        <taxon>Actinomycetes</taxon>
        <taxon>Micrococcales</taxon>
        <taxon>Microbacteriaceae</taxon>
        <taxon>Cryobacterium</taxon>
    </lineage>
</organism>